<organism evidence="3 4">
    <name type="scientific">Natrinema versiforme</name>
    <dbReference type="NCBI Taxonomy" id="88724"/>
    <lineage>
        <taxon>Archaea</taxon>
        <taxon>Methanobacteriati</taxon>
        <taxon>Methanobacteriota</taxon>
        <taxon>Stenosarchaea group</taxon>
        <taxon>Halobacteria</taxon>
        <taxon>Halobacteriales</taxon>
        <taxon>Natrialbaceae</taxon>
        <taxon>Natrinema</taxon>
    </lineage>
</organism>
<accession>A0A4P8WKN1</accession>
<dbReference type="GeneID" id="40266945"/>
<name>A0A4P8WKN1_9EURY</name>
<feature type="compositionally biased region" description="Acidic residues" evidence="1">
    <location>
        <begin position="500"/>
        <end position="514"/>
    </location>
</feature>
<dbReference type="EMBL" id="CP040330">
    <property type="protein sequence ID" value="QCS43904.1"/>
    <property type="molecule type" value="Genomic_DNA"/>
</dbReference>
<dbReference type="Proteomes" id="UP000302218">
    <property type="component" value="Chromosome"/>
</dbReference>
<feature type="compositionally biased region" description="Acidic residues" evidence="1">
    <location>
        <begin position="522"/>
        <end position="535"/>
    </location>
</feature>
<evidence type="ECO:0000313" key="3">
    <source>
        <dbReference type="EMBL" id="QCS43904.1"/>
    </source>
</evidence>
<feature type="region of interest" description="Disordered" evidence="1">
    <location>
        <begin position="1"/>
        <end position="73"/>
    </location>
</feature>
<feature type="transmembrane region" description="Helical" evidence="2">
    <location>
        <begin position="251"/>
        <end position="269"/>
    </location>
</feature>
<evidence type="ECO:0000256" key="2">
    <source>
        <dbReference type="SAM" id="Phobius"/>
    </source>
</evidence>
<dbReference type="AlphaFoldDB" id="A0A4P8WKN1"/>
<evidence type="ECO:0000256" key="1">
    <source>
        <dbReference type="SAM" id="MobiDB-lite"/>
    </source>
</evidence>
<keyword evidence="2" id="KW-1133">Transmembrane helix</keyword>
<feature type="region of interest" description="Disordered" evidence="1">
    <location>
        <begin position="497"/>
        <end position="535"/>
    </location>
</feature>
<feature type="compositionally biased region" description="Basic and acidic residues" evidence="1">
    <location>
        <begin position="53"/>
        <end position="73"/>
    </location>
</feature>
<feature type="compositionally biased region" description="Acidic residues" evidence="1">
    <location>
        <begin position="18"/>
        <end position="50"/>
    </location>
</feature>
<keyword evidence="2" id="KW-0812">Transmembrane</keyword>
<evidence type="ECO:0000313" key="4">
    <source>
        <dbReference type="Proteomes" id="UP000302218"/>
    </source>
</evidence>
<dbReference type="RefSeq" id="WP_138246354.1">
    <property type="nucleotide sequence ID" value="NZ_CP040330.1"/>
</dbReference>
<proteinExistence type="predicted"/>
<protein>
    <submittedName>
        <fullName evidence="3">Uncharacterized protein</fullName>
    </submittedName>
</protein>
<keyword evidence="2" id="KW-0472">Membrane</keyword>
<reference evidence="4" key="1">
    <citation type="submission" date="2019-05" db="EMBL/GenBank/DDBJ databases">
        <title>Genome sequence and methylation pattern of the halophilic Archaeon Natrinema versiforme BOL5-4.</title>
        <authorList>
            <person name="DasSarma P."/>
            <person name="Anton B.P."/>
            <person name="DasSarma S.L."/>
            <person name="Martinez F.L."/>
            <person name="Guzman D."/>
            <person name="Roberts R.J."/>
            <person name="DasSarma S."/>
        </authorList>
    </citation>
    <scope>NUCLEOTIDE SEQUENCE [LARGE SCALE GENOMIC DNA]</scope>
    <source>
        <strain evidence="4">BOL5-4</strain>
    </source>
</reference>
<feature type="transmembrane region" description="Helical" evidence="2">
    <location>
        <begin position="181"/>
        <end position="199"/>
    </location>
</feature>
<gene>
    <name evidence="3" type="ORF">FEJ81_16690</name>
</gene>
<sequence>MAQEDTTETPDTPSGDQPDSEDTESDDSNNEDSGDGEDDSENSSDEDSGDSESNLREENREIVENNDPDFRLPDGVDVYEHKVTNSETVFIVHNTGDDIAQVMAANDGSGSKRVEKDFELAPDEVTRVVLPSMDMIRTGASVSVYLSFDEREELDEGNITTYIVDRFAWAPNHAPDIPHPFFLVFMVVLVNTGVIIGLVKSKNRTTEWAARIDRMDLGSQVLRKVKYHLESSKEDGLEYYIETIAIRLKHYNIAIVIGIFSVWGFLYLFKIMSLAGPHTISPAIPYPSLDGFHLWTMFSFDILIPEWFENSTVYILYSSIVSLIFATTTLSYLLVKDRKVIDATNPKNGKGGLYALSQGRFESIDVILETEEGYREVDKSWLYQPIPGVDKFECKEYYMEANVAVVNWNGRVEKISPKEIRTWQGKIDKLMSELQLAKDKVSYIKLNYADDVKDTAEKISAAKTQALEDEGYEGLGKVRQALEDRLDEKVEGGFQSLEELGYDEIEEEHDGDDDEKYKPDFESVEEIIDEDGDTQ</sequence>
<feature type="transmembrane region" description="Helical" evidence="2">
    <location>
        <begin position="314"/>
        <end position="335"/>
    </location>
</feature>
<dbReference type="KEGG" id="nvr:FEJ81_16690"/>